<gene>
    <name evidence="2" type="ORF">Q2100_31705</name>
</gene>
<evidence type="ECO:0000313" key="2">
    <source>
        <dbReference type="EMBL" id="MDO3640349.1"/>
    </source>
</evidence>
<feature type="region of interest" description="Disordered" evidence="1">
    <location>
        <begin position="70"/>
        <end position="118"/>
    </location>
</feature>
<feature type="compositionally biased region" description="Low complexity" evidence="1">
    <location>
        <begin position="74"/>
        <end position="89"/>
    </location>
</feature>
<feature type="non-terminal residue" evidence="2">
    <location>
        <position position="1"/>
    </location>
</feature>
<protein>
    <submittedName>
        <fullName evidence="2">Glycoside hydrolase</fullName>
    </submittedName>
</protein>
<sequence length="118" mass="11299">AARDAGTAVADARARLDAIVAGFEARAAALEPQLDDPGVAEELVAEARRSLREAIAVVEDLRARLDARAAEVTAPSGAPAPTSPAGFSAPSPPGMGSGSGGGPGSGGGLSDLGSAAGP</sequence>
<feature type="non-terminal residue" evidence="2">
    <location>
        <position position="118"/>
    </location>
</feature>
<evidence type="ECO:0000313" key="3">
    <source>
        <dbReference type="Proteomes" id="UP001168823"/>
    </source>
</evidence>
<name>A0ABT8UVW0_9MYCO</name>
<organism evidence="2 3">
    <name type="scientific">Mycolicibacterium arseniciresistens</name>
    <dbReference type="NCBI Taxonomy" id="3062257"/>
    <lineage>
        <taxon>Bacteria</taxon>
        <taxon>Bacillati</taxon>
        <taxon>Actinomycetota</taxon>
        <taxon>Actinomycetes</taxon>
        <taxon>Mycobacteriales</taxon>
        <taxon>Mycobacteriaceae</taxon>
        <taxon>Mycolicibacterium</taxon>
    </lineage>
</organism>
<evidence type="ECO:0000256" key="1">
    <source>
        <dbReference type="SAM" id="MobiDB-lite"/>
    </source>
</evidence>
<keyword evidence="3" id="KW-1185">Reference proteome</keyword>
<comment type="caution">
    <text evidence="2">The sequence shown here is derived from an EMBL/GenBank/DDBJ whole genome shotgun (WGS) entry which is preliminary data.</text>
</comment>
<feature type="compositionally biased region" description="Gly residues" evidence="1">
    <location>
        <begin position="95"/>
        <end position="110"/>
    </location>
</feature>
<dbReference type="Proteomes" id="UP001168823">
    <property type="component" value="Unassembled WGS sequence"/>
</dbReference>
<accession>A0ABT8UVW0</accession>
<dbReference type="GO" id="GO:0016787">
    <property type="term" value="F:hydrolase activity"/>
    <property type="evidence" value="ECO:0007669"/>
    <property type="project" value="UniProtKB-KW"/>
</dbReference>
<proteinExistence type="predicted"/>
<reference evidence="2" key="1">
    <citation type="submission" date="2023-07" db="EMBL/GenBank/DDBJ databases">
        <title>Mycolicibacterium sp. nov., a novel bacterial species.</title>
        <authorList>
            <person name="Cao Y."/>
        </authorList>
    </citation>
    <scope>NUCLEOTIDE SEQUENCE</scope>
    <source>
        <strain evidence="2">KC 300</strain>
    </source>
</reference>
<dbReference type="EMBL" id="JAUMSQ010000596">
    <property type="protein sequence ID" value="MDO3640349.1"/>
    <property type="molecule type" value="Genomic_DNA"/>
</dbReference>
<keyword evidence="2" id="KW-0378">Hydrolase</keyword>